<dbReference type="GO" id="GO:0006053">
    <property type="term" value="P:N-acetylmannosamine catabolic process"/>
    <property type="evidence" value="ECO:0007669"/>
    <property type="project" value="TreeGrafter"/>
</dbReference>
<protein>
    <recommendedName>
        <fullName evidence="7">Putative N-acetylmannosamine-6-phosphate 2-epimerase</fullName>
        <ecNumber evidence="7">5.1.3.9</ecNumber>
    </recommendedName>
    <alternativeName>
        <fullName evidence="7">ManNAc-6-P epimerase</fullName>
    </alternativeName>
</protein>
<sequence length="229" mass="25142">MSKEELLKKIKGGLIVSCQAQENEPLHSDFIMSRMALAAKVGGAVAIRANGVKDIKAIKEVVDLPIIGLIKRDYPNTERYITPTLKEIKELVEVGVDIVAMDATDRDQNDGVSLEEKVKFLHDNGVLAMADISTLEEGIIAQVKGFDIISTTLSGYTSYSPQIKEPDFKLVEDLTKSVSLPIVAEGRITELNDLKKILKFNPFSVVIGGAITRPQQITARYVEIINSCK</sequence>
<evidence type="ECO:0000313" key="9">
    <source>
        <dbReference type="Proteomes" id="UP000289841"/>
    </source>
</evidence>
<dbReference type="HAMAP" id="MF_01235">
    <property type="entry name" value="ManNAc6P_epimer"/>
    <property type="match status" value="1"/>
</dbReference>
<dbReference type="NCBIfam" id="NF002231">
    <property type="entry name" value="PRK01130.1"/>
    <property type="match status" value="1"/>
</dbReference>
<organism evidence="8 9">
    <name type="scientific">Haploplasma axanthum</name>
    <name type="common">Acholeplasma axanthum</name>
    <dbReference type="NCBI Taxonomy" id="29552"/>
    <lineage>
        <taxon>Bacteria</taxon>
        <taxon>Bacillati</taxon>
        <taxon>Mycoplasmatota</taxon>
        <taxon>Mollicutes</taxon>
        <taxon>Acholeplasmatales</taxon>
        <taxon>Acholeplasmataceae</taxon>
        <taxon>Haploplasma</taxon>
    </lineage>
</organism>
<evidence type="ECO:0000256" key="3">
    <source>
        <dbReference type="ARBA" id="ARBA00005081"/>
    </source>
</evidence>
<keyword evidence="9" id="KW-1185">Reference proteome</keyword>
<dbReference type="AlphaFoldDB" id="A0A449BBG3"/>
<dbReference type="EC" id="5.1.3.9" evidence="7"/>
<dbReference type="STRING" id="1278311.GCA_000428705_00709"/>
<dbReference type="GO" id="GO:0005829">
    <property type="term" value="C:cytosol"/>
    <property type="evidence" value="ECO:0007669"/>
    <property type="project" value="TreeGrafter"/>
</dbReference>
<proteinExistence type="inferred from homology"/>
<dbReference type="Proteomes" id="UP000289841">
    <property type="component" value="Chromosome"/>
</dbReference>
<dbReference type="PANTHER" id="PTHR36204:SF1">
    <property type="entry name" value="N-ACETYLMANNOSAMINE-6-PHOSPHATE 2-EPIMERASE-RELATED"/>
    <property type="match status" value="1"/>
</dbReference>
<accession>A0A449BBG3</accession>
<comment type="function">
    <text evidence="2 7">Converts N-acetylmannosamine-6-phosphate (ManNAc-6-P) to N-acetylglucosamine-6-phosphate (GlcNAc-6-P).</text>
</comment>
<dbReference type="FunFam" id="3.20.20.70:FF:000035">
    <property type="entry name" value="Putative N-acetylmannosamine-6-phosphate 2-epimerase"/>
    <property type="match status" value="1"/>
</dbReference>
<dbReference type="UniPathway" id="UPA00629">
    <property type="reaction ID" value="UER00682"/>
</dbReference>
<evidence type="ECO:0000256" key="5">
    <source>
        <dbReference type="ARBA" id="ARBA00023235"/>
    </source>
</evidence>
<keyword evidence="5 7" id="KW-0413">Isomerase</keyword>
<dbReference type="GO" id="GO:0047465">
    <property type="term" value="F:N-acylglucosamine-6-phosphate 2-epimerase activity"/>
    <property type="evidence" value="ECO:0007669"/>
    <property type="project" value="UniProtKB-EC"/>
</dbReference>
<keyword evidence="6 7" id="KW-0119">Carbohydrate metabolism</keyword>
<evidence type="ECO:0000313" key="8">
    <source>
        <dbReference type="EMBL" id="VEU79755.1"/>
    </source>
</evidence>
<evidence type="ECO:0000256" key="1">
    <source>
        <dbReference type="ARBA" id="ARBA00000056"/>
    </source>
</evidence>
<dbReference type="GO" id="GO:0005975">
    <property type="term" value="P:carbohydrate metabolic process"/>
    <property type="evidence" value="ECO:0007669"/>
    <property type="project" value="UniProtKB-UniRule"/>
</dbReference>
<dbReference type="InterPro" id="IPR007260">
    <property type="entry name" value="NanE"/>
</dbReference>
<dbReference type="SUPFAM" id="SSF51366">
    <property type="entry name" value="Ribulose-phoshate binding barrel"/>
    <property type="match status" value="1"/>
</dbReference>
<dbReference type="GO" id="GO:0019262">
    <property type="term" value="P:N-acetylneuraminate catabolic process"/>
    <property type="evidence" value="ECO:0007669"/>
    <property type="project" value="UniProtKB-UniRule"/>
</dbReference>
<evidence type="ECO:0000256" key="4">
    <source>
        <dbReference type="ARBA" id="ARBA00007439"/>
    </source>
</evidence>
<evidence type="ECO:0000256" key="2">
    <source>
        <dbReference type="ARBA" id="ARBA00002147"/>
    </source>
</evidence>
<dbReference type="InterPro" id="IPR013785">
    <property type="entry name" value="Aldolase_TIM"/>
</dbReference>
<name>A0A449BBG3_HAPAX</name>
<comment type="similarity">
    <text evidence="4 7">Belongs to the NanE family.</text>
</comment>
<comment type="catalytic activity">
    <reaction evidence="1 7">
        <text>an N-acyl-D-glucosamine 6-phosphate = an N-acyl-D-mannosamine 6-phosphate</text>
        <dbReference type="Rhea" id="RHEA:23932"/>
        <dbReference type="ChEBI" id="CHEBI:57599"/>
        <dbReference type="ChEBI" id="CHEBI:57666"/>
        <dbReference type="EC" id="5.1.3.9"/>
    </reaction>
</comment>
<dbReference type="EMBL" id="LR215048">
    <property type="protein sequence ID" value="VEU79755.1"/>
    <property type="molecule type" value="Genomic_DNA"/>
</dbReference>
<dbReference type="CDD" id="cd04729">
    <property type="entry name" value="NanE"/>
    <property type="match status" value="1"/>
</dbReference>
<dbReference type="RefSeq" id="WP_162140156.1">
    <property type="nucleotide sequence ID" value="NZ_LR215048.1"/>
</dbReference>
<dbReference type="PANTHER" id="PTHR36204">
    <property type="entry name" value="N-ACETYLMANNOSAMINE-6-PHOSPHATE 2-EPIMERASE-RELATED"/>
    <property type="match status" value="1"/>
</dbReference>
<dbReference type="Gene3D" id="3.20.20.70">
    <property type="entry name" value="Aldolase class I"/>
    <property type="match status" value="1"/>
</dbReference>
<dbReference type="KEGG" id="aaxa:NCTC10138_00138"/>
<dbReference type="InterPro" id="IPR011060">
    <property type="entry name" value="RibuloseP-bd_barrel"/>
</dbReference>
<evidence type="ECO:0000256" key="7">
    <source>
        <dbReference type="HAMAP-Rule" id="MF_01235"/>
    </source>
</evidence>
<dbReference type="Pfam" id="PF04131">
    <property type="entry name" value="NanE"/>
    <property type="match status" value="1"/>
</dbReference>
<comment type="pathway">
    <text evidence="3 7">Amino-sugar metabolism; N-acetylneuraminate degradation; D-fructose 6-phosphate from N-acetylneuraminate: step 3/5.</text>
</comment>
<evidence type="ECO:0000256" key="6">
    <source>
        <dbReference type="ARBA" id="ARBA00023277"/>
    </source>
</evidence>
<gene>
    <name evidence="7 8" type="primary">nanE</name>
    <name evidence="8" type="ORF">NCTC10138_00138</name>
</gene>
<reference evidence="8 9" key="1">
    <citation type="submission" date="2019-01" db="EMBL/GenBank/DDBJ databases">
        <authorList>
            <consortium name="Pathogen Informatics"/>
        </authorList>
    </citation>
    <scope>NUCLEOTIDE SEQUENCE [LARGE SCALE GENOMIC DNA]</scope>
    <source>
        <strain evidence="8 9">NCTC10138</strain>
    </source>
</reference>